<dbReference type="GO" id="GO:0015740">
    <property type="term" value="P:C4-dicarboxylate transport"/>
    <property type="evidence" value="ECO:0007669"/>
    <property type="project" value="TreeGrafter"/>
</dbReference>
<dbReference type="Proteomes" id="UP000320585">
    <property type="component" value="Chromosome"/>
</dbReference>
<evidence type="ECO:0000259" key="10">
    <source>
        <dbReference type="Pfam" id="PF04290"/>
    </source>
</evidence>
<keyword evidence="7 9" id="KW-0472">Membrane</keyword>
<dbReference type="RefSeq" id="WP_022381562.1">
    <property type="nucleotide sequence ID" value="NZ_AP019697.1"/>
</dbReference>
<evidence type="ECO:0000256" key="6">
    <source>
        <dbReference type="ARBA" id="ARBA00022989"/>
    </source>
</evidence>
<evidence type="ECO:0000256" key="4">
    <source>
        <dbReference type="ARBA" id="ARBA00022519"/>
    </source>
</evidence>
<dbReference type="PANTHER" id="PTHR35011:SF10">
    <property type="entry name" value="TRAP TRANSPORTER SMALL PERMEASE PROTEIN"/>
    <property type="match status" value="1"/>
</dbReference>
<evidence type="ECO:0000256" key="1">
    <source>
        <dbReference type="ARBA" id="ARBA00004429"/>
    </source>
</evidence>
<dbReference type="GeneID" id="92717371"/>
<keyword evidence="12" id="KW-1185">Reference proteome</keyword>
<dbReference type="AlphaFoldDB" id="A0A8D4UWF4"/>
<gene>
    <name evidence="11" type="ORF">Dia5BBH33_21860</name>
</gene>
<proteinExistence type="inferred from homology"/>
<keyword evidence="3" id="KW-1003">Cell membrane</keyword>
<feature type="domain" description="Tripartite ATP-independent periplasmic transporters DctQ component" evidence="10">
    <location>
        <begin position="32"/>
        <end position="161"/>
    </location>
</feature>
<evidence type="ECO:0000256" key="7">
    <source>
        <dbReference type="ARBA" id="ARBA00023136"/>
    </source>
</evidence>
<sequence>MRTIYHYFDKLLGYVTYTAAAVSGLAILLTAFMICYEIIARSVFGSPTVWVMEISTYFLIFAGFLGMAYTMRKNGHICVDFLYARFSRNVRRVLDIFTSALSLFAMYVCVTESTNYMLMSYDMGIVSPSLLRVPLWIPQTAMVVGFTLLFLEILNHLLRDFFDDGKEEKL</sequence>
<dbReference type="KEGG" id="dho:Dia5BBH33_21860"/>
<protein>
    <submittedName>
        <fullName evidence="11">Transporter</fullName>
    </submittedName>
</protein>
<evidence type="ECO:0000256" key="9">
    <source>
        <dbReference type="SAM" id="Phobius"/>
    </source>
</evidence>
<dbReference type="OrthoDB" id="49066at2"/>
<keyword evidence="2" id="KW-0813">Transport</keyword>
<dbReference type="GO" id="GO:0005886">
    <property type="term" value="C:plasma membrane"/>
    <property type="evidence" value="ECO:0007669"/>
    <property type="project" value="UniProtKB-SubCell"/>
</dbReference>
<evidence type="ECO:0000313" key="11">
    <source>
        <dbReference type="EMBL" id="BBK26251.1"/>
    </source>
</evidence>
<dbReference type="EMBL" id="AP019697">
    <property type="protein sequence ID" value="BBK26251.1"/>
    <property type="molecule type" value="Genomic_DNA"/>
</dbReference>
<dbReference type="InterPro" id="IPR007387">
    <property type="entry name" value="TRAP_DctQ"/>
</dbReference>
<dbReference type="InterPro" id="IPR055348">
    <property type="entry name" value="DctQ"/>
</dbReference>
<comment type="similarity">
    <text evidence="8">Belongs to the TRAP transporter small permease family.</text>
</comment>
<keyword evidence="6 9" id="KW-1133">Transmembrane helix</keyword>
<keyword evidence="5 9" id="KW-0812">Transmembrane</keyword>
<feature type="transmembrane region" description="Helical" evidence="9">
    <location>
        <begin position="133"/>
        <end position="151"/>
    </location>
</feature>
<evidence type="ECO:0000313" key="12">
    <source>
        <dbReference type="Proteomes" id="UP000320585"/>
    </source>
</evidence>
<keyword evidence="4" id="KW-0997">Cell inner membrane</keyword>
<feature type="transmembrane region" description="Helical" evidence="9">
    <location>
        <begin position="93"/>
        <end position="113"/>
    </location>
</feature>
<feature type="transmembrane region" description="Helical" evidence="9">
    <location>
        <begin position="12"/>
        <end position="34"/>
    </location>
</feature>
<feature type="transmembrane region" description="Helical" evidence="9">
    <location>
        <begin position="54"/>
        <end position="72"/>
    </location>
</feature>
<dbReference type="PANTHER" id="PTHR35011">
    <property type="entry name" value="2,3-DIKETO-L-GULONATE TRAP TRANSPORTER SMALL PERMEASE PROTEIN YIAM"/>
    <property type="match status" value="1"/>
</dbReference>
<dbReference type="Pfam" id="PF04290">
    <property type="entry name" value="DctQ"/>
    <property type="match status" value="1"/>
</dbReference>
<dbReference type="GO" id="GO:0022857">
    <property type="term" value="F:transmembrane transporter activity"/>
    <property type="evidence" value="ECO:0007669"/>
    <property type="project" value="TreeGrafter"/>
</dbReference>
<evidence type="ECO:0000256" key="3">
    <source>
        <dbReference type="ARBA" id="ARBA00022475"/>
    </source>
</evidence>
<evidence type="ECO:0000256" key="2">
    <source>
        <dbReference type="ARBA" id="ARBA00022448"/>
    </source>
</evidence>
<reference evidence="12" key="1">
    <citation type="submission" date="2019-05" db="EMBL/GenBank/DDBJ databases">
        <title>Complete genome sequencing of Dialister sp. strain 5BBH33.</title>
        <authorList>
            <person name="Sakamoto M."/>
            <person name="Murakami T."/>
            <person name="Mori H."/>
        </authorList>
    </citation>
    <scope>NUCLEOTIDE SEQUENCE [LARGE SCALE GENOMIC DNA]</scope>
    <source>
        <strain evidence="12">5BBH33</strain>
    </source>
</reference>
<accession>A0A8D4UWF4</accession>
<evidence type="ECO:0000256" key="5">
    <source>
        <dbReference type="ARBA" id="ARBA00022692"/>
    </source>
</evidence>
<name>A0A8D4UWF4_9FIRM</name>
<evidence type="ECO:0000256" key="8">
    <source>
        <dbReference type="ARBA" id="ARBA00038436"/>
    </source>
</evidence>
<comment type="subcellular location">
    <subcellularLocation>
        <location evidence="1">Cell inner membrane</location>
        <topology evidence="1">Multi-pass membrane protein</topology>
    </subcellularLocation>
</comment>
<organism evidence="11 12">
    <name type="scientific">Dialister hominis</name>
    <dbReference type="NCBI Taxonomy" id="2582419"/>
    <lineage>
        <taxon>Bacteria</taxon>
        <taxon>Bacillati</taxon>
        <taxon>Bacillota</taxon>
        <taxon>Negativicutes</taxon>
        <taxon>Veillonellales</taxon>
        <taxon>Veillonellaceae</taxon>
        <taxon>Dialister</taxon>
    </lineage>
</organism>